<gene>
    <name evidence="3" type="ORF">ACFOOQ_01500</name>
</gene>
<dbReference type="Pfam" id="PF01551">
    <property type="entry name" value="Peptidase_M23"/>
    <property type="match status" value="1"/>
</dbReference>
<dbReference type="RefSeq" id="WP_379720719.1">
    <property type="nucleotide sequence ID" value="NZ_JBHRYJ010000001.1"/>
</dbReference>
<dbReference type="CDD" id="cd12797">
    <property type="entry name" value="M23_peptidase"/>
    <property type="match status" value="1"/>
</dbReference>
<feature type="signal peptide" evidence="1">
    <location>
        <begin position="1"/>
        <end position="20"/>
    </location>
</feature>
<dbReference type="SUPFAM" id="SSF51261">
    <property type="entry name" value="Duplicated hybrid motif"/>
    <property type="match status" value="1"/>
</dbReference>
<evidence type="ECO:0000256" key="1">
    <source>
        <dbReference type="SAM" id="SignalP"/>
    </source>
</evidence>
<reference evidence="4" key="1">
    <citation type="journal article" date="2019" name="Int. J. Syst. Evol. Microbiol.">
        <title>The Global Catalogue of Microorganisms (GCM) 10K type strain sequencing project: providing services to taxonomists for standard genome sequencing and annotation.</title>
        <authorList>
            <consortium name="The Broad Institute Genomics Platform"/>
            <consortium name="The Broad Institute Genome Sequencing Center for Infectious Disease"/>
            <person name="Wu L."/>
            <person name="Ma J."/>
        </authorList>
    </citation>
    <scope>NUCLEOTIDE SEQUENCE [LARGE SCALE GENOMIC DNA]</scope>
    <source>
        <strain evidence="4">KCTC 42182</strain>
    </source>
</reference>
<dbReference type="EMBL" id="JBHRYJ010000001">
    <property type="protein sequence ID" value="MFC3674197.1"/>
    <property type="molecule type" value="Genomic_DNA"/>
</dbReference>
<feature type="domain" description="M23ase beta-sheet core" evidence="2">
    <location>
        <begin position="171"/>
        <end position="266"/>
    </location>
</feature>
<evidence type="ECO:0000313" key="4">
    <source>
        <dbReference type="Proteomes" id="UP001595711"/>
    </source>
</evidence>
<name>A0ABV7VB44_9PROT</name>
<keyword evidence="1" id="KW-0732">Signal</keyword>
<keyword evidence="3" id="KW-0378">Hydrolase</keyword>
<sequence length="274" mass="29822">MIRRLACVLALLLPALTVRAAEPPAGMSWQGHFEQGGMITGSVVPGTVLRLGERLVPVADDGHFVFGFNRDEAAQLPLEVRQPDGQQILVTLQIAKRDYDIQRIEGLPPKQVTPPAEVLDRIRRENAQIEAVREHVSPRTDFLQGWIWPAKGPISGIYGSQRILNGQPRQPHYGVDIAAPAGTPVVATTDGTVVLAEPDLYYTGGTVIIDHGLGVTAAYLHMQTVTVKAGQRVKQGEMIGAVGATGRATGAHLDWRVNWFDVRIDPQLLLPPHE</sequence>
<feature type="chain" id="PRO_5046712854" evidence="1">
    <location>
        <begin position="21"/>
        <end position="274"/>
    </location>
</feature>
<proteinExistence type="predicted"/>
<dbReference type="EC" id="3.4.24.-" evidence="3"/>
<evidence type="ECO:0000313" key="3">
    <source>
        <dbReference type="EMBL" id="MFC3674197.1"/>
    </source>
</evidence>
<organism evidence="3 4">
    <name type="scientific">Ferrovibrio xuzhouensis</name>
    <dbReference type="NCBI Taxonomy" id="1576914"/>
    <lineage>
        <taxon>Bacteria</taxon>
        <taxon>Pseudomonadati</taxon>
        <taxon>Pseudomonadota</taxon>
        <taxon>Alphaproteobacteria</taxon>
        <taxon>Rhodospirillales</taxon>
        <taxon>Rhodospirillaceae</taxon>
        <taxon>Ferrovibrio</taxon>
    </lineage>
</organism>
<dbReference type="InterPro" id="IPR011055">
    <property type="entry name" value="Dup_hybrid_motif"/>
</dbReference>
<dbReference type="InterPro" id="IPR016047">
    <property type="entry name" value="M23ase_b-sheet_dom"/>
</dbReference>
<dbReference type="PANTHER" id="PTHR21666">
    <property type="entry name" value="PEPTIDASE-RELATED"/>
    <property type="match status" value="1"/>
</dbReference>
<accession>A0ABV7VB44</accession>
<dbReference type="InterPro" id="IPR050570">
    <property type="entry name" value="Cell_wall_metabolism_enzyme"/>
</dbReference>
<dbReference type="PANTHER" id="PTHR21666:SF285">
    <property type="entry name" value="M23 FAMILY METALLOPEPTIDASE"/>
    <property type="match status" value="1"/>
</dbReference>
<dbReference type="Gene3D" id="2.70.70.10">
    <property type="entry name" value="Glucose Permease (Domain IIA)"/>
    <property type="match status" value="1"/>
</dbReference>
<comment type="caution">
    <text evidence="3">The sequence shown here is derived from an EMBL/GenBank/DDBJ whole genome shotgun (WGS) entry which is preliminary data.</text>
</comment>
<dbReference type="Proteomes" id="UP001595711">
    <property type="component" value="Unassembled WGS sequence"/>
</dbReference>
<keyword evidence="4" id="KW-1185">Reference proteome</keyword>
<dbReference type="GO" id="GO:0016787">
    <property type="term" value="F:hydrolase activity"/>
    <property type="evidence" value="ECO:0007669"/>
    <property type="project" value="UniProtKB-KW"/>
</dbReference>
<protein>
    <submittedName>
        <fullName evidence="3">M23 family metallopeptidase</fullName>
        <ecNumber evidence="3">3.4.24.-</ecNumber>
    </submittedName>
</protein>
<evidence type="ECO:0000259" key="2">
    <source>
        <dbReference type="Pfam" id="PF01551"/>
    </source>
</evidence>